<proteinExistence type="predicted"/>
<name>A0A8T0DCA3_9TREM</name>
<accession>A0A8T0DCA3</accession>
<evidence type="ECO:0000313" key="1">
    <source>
        <dbReference type="EMBL" id="KAF8564357.1"/>
    </source>
</evidence>
<dbReference type="Proteomes" id="UP000699462">
    <property type="component" value="Unassembled WGS sequence"/>
</dbReference>
<keyword evidence="2" id="KW-1185">Reference proteome</keyword>
<comment type="caution">
    <text evidence="1">The sequence shown here is derived from an EMBL/GenBank/DDBJ whole genome shotgun (WGS) entry which is preliminary data.</text>
</comment>
<evidence type="ECO:0000313" key="2">
    <source>
        <dbReference type="Proteomes" id="UP000699462"/>
    </source>
</evidence>
<dbReference type="EMBL" id="JTDF01008924">
    <property type="protein sequence ID" value="KAF8564357.1"/>
    <property type="molecule type" value="Genomic_DNA"/>
</dbReference>
<dbReference type="AlphaFoldDB" id="A0A8T0DCA3"/>
<gene>
    <name evidence="1" type="ORF">P879_08512</name>
</gene>
<reference evidence="1 2" key="1">
    <citation type="submission" date="2019-07" db="EMBL/GenBank/DDBJ databases">
        <title>Annotation for the trematode Paragonimus westermani.</title>
        <authorList>
            <person name="Choi Y.-J."/>
        </authorList>
    </citation>
    <scope>NUCLEOTIDE SEQUENCE [LARGE SCALE GENOMIC DNA]</scope>
    <source>
        <strain evidence="1">180907_Pwestermani</strain>
    </source>
</reference>
<protein>
    <submittedName>
        <fullName evidence="1">Uncharacterized protein</fullName>
    </submittedName>
</protein>
<sequence length="75" mass="8812">MQRWIKFRDTNVFDVLIEAVIQGCRSERCIDAQRTNLRETIPQPIQHNKPVSRKQILMLSLSLQRTKLPYTCPST</sequence>
<organism evidence="1 2">
    <name type="scientific">Paragonimus westermani</name>
    <dbReference type="NCBI Taxonomy" id="34504"/>
    <lineage>
        <taxon>Eukaryota</taxon>
        <taxon>Metazoa</taxon>
        <taxon>Spiralia</taxon>
        <taxon>Lophotrochozoa</taxon>
        <taxon>Platyhelminthes</taxon>
        <taxon>Trematoda</taxon>
        <taxon>Digenea</taxon>
        <taxon>Plagiorchiida</taxon>
        <taxon>Troglotremata</taxon>
        <taxon>Troglotrematidae</taxon>
        <taxon>Paragonimus</taxon>
    </lineage>
</organism>